<proteinExistence type="predicted"/>
<sequence length="254" mass="27232">MGRRRPVGGPGRLPPSVREENALLYSSRHRPCSLSRSLLRSTGHPAAASSSRAAASARSRSSWLAARPRFSPDTALCARDPSRARAIRSQFTVTHGPTTTKKKTLGCETITTSCWIITDQELDLQRGHVVGAGVRVDHGRRRRRGRGADGQLPPPPPLPVATPAGTGYPRRALDAGMTKQSAARRGRGAARRRPRRGHGHGGRTGSGHVCFGEVVRCGAQSKEGTKRMAAGLGFGWAWVLAGITASARDFPWRS</sequence>
<comment type="caution">
    <text evidence="2">The sequence shown here is derived from an EMBL/GenBank/DDBJ whole genome shotgun (WGS) entry which is preliminary data.</text>
</comment>
<gene>
    <name evidence="2" type="ORF">Zm00014a_011256</name>
</gene>
<organism evidence="2">
    <name type="scientific">Zea mays</name>
    <name type="common">Maize</name>
    <dbReference type="NCBI Taxonomy" id="4577"/>
    <lineage>
        <taxon>Eukaryota</taxon>
        <taxon>Viridiplantae</taxon>
        <taxon>Streptophyta</taxon>
        <taxon>Embryophyta</taxon>
        <taxon>Tracheophyta</taxon>
        <taxon>Spermatophyta</taxon>
        <taxon>Magnoliopsida</taxon>
        <taxon>Liliopsida</taxon>
        <taxon>Poales</taxon>
        <taxon>Poaceae</taxon>
        <taxon>PACMAD clade</taxon>
        <taxon>Panicoideae</taxon>
        <taxon>Andropogonodae</taxon>
        <taxon>Andropogoneae</taxon>
        <taxon>Tripsacinae</taxon>
        <taxon>Zea</taxon>
    </lineage>
</organism>
<protein>
    <submittedName>
        <fullName evidence="2">Uncharacterized protein</fullName>
    </submittedName>
</protein>
<dbReference type="AlphaFoldDB" id="A0A3L6G288"/>
<reference evidence="2" key="1">
    <citation type="journal article" date="2018" name="Nat. Genet.">
        <title>Extensive intraspecific gene order and gene structural variations between Mo17 and other maize genomes.</title>
        <authorList>
            <person name="Sun S."/>
            <person name="Zhou Y."/>
            <person name="Chen J."/>
            <person name="Shi J."/>
            <person name="Zhao H."/>
            <person name="Zhao H."/>
            <person name="Song W."/>
            <person name="Zhang M."/>
            <person name="Cui Y."/>
            <person name="Dong X."/>
            <person name="Liu H."/>
            <person name="Ma X."/>
            <person name="Jiao Y."/>
            <person name="Wang B."/>
            <person name="Wei X."/>
            <person name="Stein J.C."/>
            <person name="Glaubitz J.C."/>
            <person name="Lu F."/>
            <person name="Yu G."/>
            <person name="Liang C."/>
            <person name="Fengler K."/>
            <person name="Li B."/>
            <person name="Rafalski A."/>
            <person name="Schnable P.S."/>
            <person name="Ware D.H."/>
            <person name="Buckler E.S."/>
            <person name="Lai J."/>
        </authorList>
    </citation>
    <scope>NUCLEOTIDE SEQUENCE [LARGE SCALE GENOMIC DNA]</scope>
    <source>
        <tissue evidence="2">Seedling</tissue>
    </source>
</reference>
<name>A0A3L6G288_MAIZE</name>
<accession>A0A3L6G288</accession>
<evidence type="ECO:0000256" key="1">
    <source>
        <dbReference type="SAM" id="MobiDB-lite"/>
    </source>
</evidence>
<feature type="region of interest" description="Disordered" evidence="1">
    <location>
        <begin position="137"/>
        <end position="205"/>
    </location>
</feature>
<dbReference type="EMBL" id="NCVQ01000003">
    <property type="protein sequence ID" value="PWZ41197.1"/>
    <property type="molecule type" value="Genomic_DNA"/>
</dbReference>
<feature type="compositionally biased region" description="Basic residues" evidence="1">
    <location>
        <begin position="182"/>
        <end position="201"/>
    </location>
</feature>
<evidence type="ECO:0000313" key="2">
    <source>
        <dbReference type="EMBL" id="PWZ41197.1"/>
    </source>
</evidence>
<dbReference type="Proteomes" id="UP000251960">
    <property type="component" value="Chromosome 2"/>
</dbReference>